<name>A0A0F9MX85_9ZZZZ</name>
<dbReference type="InterPro" id="IPR001296">
    <property type="entry name" value="Glyco_trans_1"/>
</dbReference>
<proteinExistence type="predicted"/>
<evidence type="ECO:0000259" key="1">
    <source>
        <dbReference type="Pfam" id="PF00534"/>
    </source>
</evidence>
<dbReference type="PANTHER" id="PTHR12526:SF634">
    <property type="entry name" value="BLL3361 PROTEIN"/>
    <property type="match status" value="1"/>
</dbReference>
<dbReference type="CDD" id="cd03801">
    <property type="entry name" value="GT4_PimA-like"/>
    <property type="match status" value="1"/>
</dbReference>
<evidence type="ECO:0000313" key="2">
    <source>
        <dbReference type="EMBL" id="KKM73872.1"/>
    </source>
</evidence>
<dbReference type="GO" id="GO:0016757">
    <property type="term" value="F:glycosyltransferase activity"/>
    <property type="evidence" value="ECO:0007669"/>
    <property type="project" value="InterPro"/>
</dbReference>
<dbReference type="Gene3D" id="3.40.50.2000">
    <property type="entry name" value="Glycogen Phosphorylase B"/>
    <property type="match status" value="2"/>
</dbReference>
<comment type="caution">
    <text evidence="2">The sequence shown here is derived from an EMBL/GenBank/DDBJ whole genome shotgun (WGS) entry which is preliminary data.</text>
</comment>
<dbReference type="Pfam" id="PF00534">
    <property type="entry name" value="Glycos_transf_1"/>
    <property type="match status" value="1"/>
</dbReference>
<feature type="domain" description="Glycosyl transferase family 1" evidence="1">
    <location>
        <begin position="175"/>
        <end position="349"/>
    </location>
</feature>
<reference evidence="2" key="1">
    <citation type="journal article" date="2015" name="Nature">
        <title>Complex archaea that bridge the gap between prokaryotes and eukaryotes.</title>
        <authorList>
            <person name="Spang A."/>
            <person name="Saw J.H."/>
            <person name="Jorgensen S.L."/>
            <person name="Zaremba-Niedzwiedzka K."/>
            <person name="Martijn J."/>
            <person name="Lind A.E."/>
            <person name="van Eijk R."/>
            <person name="Schleper C."/>
            <person name="Guy L."/>
            <person name="Ettema T.J."/>
        </authorList>
    </citation>
    <scope>NUCLEOTIDE SEQUENCE</scope>
</reference>
<dbReference type="EMBL" id="LAZR01009232">
    <property type="protein sequence ID" value="KKM73872.1"/>
    <property type="molecule type" value="Genomic_DNA"/>
</dbReference>
<accession>A0A0F9MX85</accession>
<dbReference type="AlphaFoldDB" id="A0A0F9MX85"/>
<dbReference type="PANTHER" id="PTHR12526">
    <property type="entry name" value="GLYCOSYLTRANSFERASE"/>
    <property type="match status" value="1"/>
</dbReference>
<sequence>MKVLIVHPCKGFYGGAEEVVVQLCNYLLHPDRYTDYKVVRITKDTPKEMWEVNFKMGDAIDCPSWSSFRKEVQHWLPWADIVNVHNAPAPLMTFPKKVPTVYMCNEPMELFTNWKRKPIEAFNRWWVKKSGMKVVVADQMNAHRFQRLYNVEPKIVPYGVDYEFWSQGDSYQGDNGKTLKLLQVGTITSYKNQLESILTLASLLVEGIDATLTLAGGITDSDYYHDLVDEIKYIDQNELSGIYDRVEPIGQQTQEQVRDLFHKHDVLLHPVKGQGGWLVPFEAMCAGLPVITVPSFSASDLIDQNKLGIVTGVMEGAIVMDKIQKLDIEAIRSWVKENLTWEKFGENVIKVFEEAIEVSN</sequence>
<organism evidence="2">
    <name type="scientific">marine sediment metagenome</name>
    <dbReference type="NCBI Taxonomy" id="412755"/>
    <lineage>
        <taxon>unclassified sequences</taxon>
        <taxon>metagenomes</taxon>
        <taxon>ecological metagenomes</taxon>
    </lineage>
</organism>
<gene>
    <name evidence="2" type="ORF">LCGC14_1406100</name>
</gene>
<dbReference type="SUPFAM" id="SSF53756">
    <property type="entry name" value="UDP-Glycosyltransferase/glycogen phosphorylase"/>
    <property type="match status" value="1"/>
</dbReference>
<protein>
    <recommendedName>
        <fullName evidence="1">Glycosyl transferase family 1 domain-containing protein</fullName>
    </recommendedName>
</protein>